<sequence length="77" mass="8059">MVMCKAIVNNGPQSSSFCSAGSSLGLGVATFTTTLWQQLQDNDSEHEHTCACDGMVINPRFVPLEVAASAAVMTAIP</sequence>
<organism evidence="2">
    <name type="scientific">Drosophila persimilis</name>
    <name type="common">Fruit fly</name>
    <dbReference type="NCBI Taxonomy" id="7234"/>
    <lineage>
        <taxon>Eukaryota</taxon>
        <taxon>Metazoa</taxon>
        <taxon>Ecdysozoa</taxon>
        <taxon>Arthropoda</taxon>
        <taxon>Hexapoda</taxon>
        <taxon>Insecta</taxon>
        <taxon>Pterygota</taxon>
        <taxon>Neoptera</taxon>
        <taxon>Endopterygota</taxon>
        <taxon>Diptera</taxon>
        <taxon>Brachycera</taxon>
        <taxon>Muscomorpha</taxon>
        <taxon>Ephydroidea</taxon>
        <taxon>Drosophilidae</taxon>
        <taxon>Drosophila</taxon>
        <taxon>Sophophora</taxon>
    </lineage>
</organism>
<gene>
    <name evidence="1" type="primary">Dper\GL14037</name>
    <name evidence="1" type="ORF">Dper_GL14037</name>
</gene>
<name>B4GNK0_DROPE</name>
<proteinExistence type="predicted"/>
<accession>B4GNK0</accession>
<dbReference type="Proteomes" id="UP000008744">
    <property type="component" value="Unassembled WGS sequence"/>
</dbReference>
<keyword evidence="2" id="KW-1185">Reference proteome</keyword>
<dbReference type="HOGENOM" id="CLU_2640740_0_0_1"/>
<reference evidence="1 2" key="1">
    <citation type="journal article" date="2007" name="Nature">
        <title>Evolution of genes and genomes on the Drosophila phylogeny.</title>
        <authorList>
            <consortium name="Drosophila 12 Genomes Consortium"/>
            <person name="Clark A.G."/>
            <person name="Eisen M.B."/>
            <person name="Smith D.R."/>
            <person name="Bergman C.M."/>
            <person name="Oliver B."/>
            <person name="Markow T.A."/>
            <person name="Kaufman T.C."/>
            <person name="Kellis M."/>
            <person name="Gelbart W."/>
            <person name="Iyer V.N."/>
            <person name="Pollard D.A."/>
            <person name="Sackton T.B."/>
            <person name="Larracuente A.M."/>
            <person name="Singh N.D."/>
            <person name="Abad J.P."/>
            <person name="Abt D.N."/>
            <person name="Adryan B."/>
            <person name="Aguade M."/>
            <person name="Akashi H."/>
            <person name="Anderson W.W."/>
            <person name="Aquadro C.F."/>
            <person name="Ardell D.H."/>
            <person name="Arguello R."/>
            <person name="Artieri C.G."/>
            <person name="Barbash D.A."/>
            <person name="Barker D."/>
            <person name="Barsanti P."/>
            <person name="Batterham P."/>
            <person name="Batzoglou S."/>
            <person name="Begun D."/>
            <person name="Bhutkar A."/>
            <person name="Blanco E."/>
            <person name="Bosak S.A."/>
            <person name="Bradley R.K."/>
            <person name="Brand A.D."/>
            <person name="Brent M.R."/>
            <person name="Brooks A.N."/>
            <person name="Brown R.H."/>
            <person name="Butlin R.K."/>
            <person name="Caggese C."/>
            <person name="Calvi B.R."/>
            <person name="Bernardo de Carvalho A."/>
            <person name="Caspi A."/>
            <person name="Castrezana S."/>
            <person name="Celniker S.E."/>
            <person name="Chang J.L."/>
            <person name="Chapple C."/>
            <person name="Chatterji S."/>
            <person name="Chinwalla A."/>
            <person name="Civetta A."/>
            <person name="Clifton S.W."/>
            <person name="Comeron J.M."/>
            <person name="Costello J.C."/>
            <person name="Coyne J.A."/>
            <person name="Daub J."/>
            <person name="David R.G."/>
            <person name="Delcher A.L."/>
            <person name="Delehaunty K."/>
            <person name="Do C.B."/>
            <person name="Ebling H."/>
            <person name="Edwards K."/>
            <person name="Eickbush T."/>
            <person name="Evans J.D."/>
            <person name="Filipski A."/>
            <person name="Findeiss S."/>
            <person name="Freyhult E."/>
            <person name="Fulton L."/>
            <person name="Fulton R."/>
            <person name="Garcia A.C."/>
            <person name="Gardiner A."/>
            <person name="Garfield D.A."/>
            <person name="Garvin B.E."/>
            <person name="Gibson G."/>
            <person name="Gilbert D."/>
            <person name="Gnerre S."/>
            <person name="Godfrey J."/>
            <person name="Good R."/>
            <person name="Gotea V."/>
            <person name="Gravely B."/>
            <person name="Greenberg A.J."/>
            <person name="Griffiths-Jones S."/>
            <person name="Gross S."/>
            <person name="Guigo R."/>
            <person name="Gustafson E.A."/>
            <person name="Haerty W."/>
            <person name="Hahn M.W."/>
            <person name="Halligan D.L."/>
            <person name="Halpern A.L."/>
            <person name="Halter G.M."/>
            <person name="Han M.V."/>
            <person name="Heger A."/>
            <person name="Hillier L."/>
            <person name="Hinrichs A.S."/>
            <person name="Holmes I."/>
            <person name="Hoskins R.A."/>
            <person name="Hubisz M.J."/>
            <person name="Hultmark D."/>
            <person name="Huntley M.A."/>
            <person name="Jaffe D.B."/>
            <person name="Jagadeeshan S."/>
            <person name="Jeck W.R."/>
            <person name="Johnson J."/>
            <person name="Jones C.D."/>
            <person name="Jordan W.C."/>
            <person name="Karpen G.H."/>
            <person name="Kataoka E."/>
            <person name="Keightley P.D."/>
            <person name="Kheradpour P."/>
            <person name="Kirkness E.F."/>
            <person name="Koerich L.B."/>
            <person name="Kristiansen K."/>
            <person name="Kudrna D."/>
            <person name="Kulathinal R.J."/>
            <person name="Kumar S."/>
            <person name="Kwok R."/>
            <person name="Lander E."/>
            <person name="Langley C.H."/>
            <person name="Lapoint R."/>
            <person name="Lazzaro B.P."/>
            <person name="Lee S.J."/>
            <person name="Levesque L."/>
            <person name="Li R."/>
            <person name="Lin C.F."/>
            <person name="Lin M.F."/>
            <person name="Lindblad-Toh K."/>
            <person name="Llopart A."/>
            <person name="Long M."/>
            <person name="Low L."/>
            <person name="Lozovsky E."/>
            <person name="Lu J."/>
            <person name="Luo M."/>
            <person name="Machado C.A."/>
            <person name="Makalowski W."/>
            <person name="Marzo M."/>
            <person name="Matsuda M."/>
            <person name="Matzkin L."/>
            <person name="McAllister B."/>
            <person name="McBride C.S."/>
            <person name="McKernan B."/>
            <person name="McKernan K."/>
            <person name="Mendez-Lago M."/>
            <person name="Minx P."/>
            <person name="Mollenhauer M.U."/>
            <person name="Montooth K."/>
            <person name="Mount S.M."/>
            <person name="Mu X."/>
            <person name="Myers E."/>
            <person name="Negre B."/>
            <person name="Newfeld S."/>
            <person name="Nielsen R."/>
            <person name="Noor M.A."/>
            <person name="O'Grady P."/>
            <person name="Pachter L."/>
            <person name="Papaceit M."/>
            <person name="Parisi M.J."/>
            <person name="Parisi M."/>
            <person name="Parts L."/>
            <person name="Pedersen J.S."/>
            <person name="Pesole G."/>
            <person name="Phillippy A.M."/>
            <person name="Ponting C.P."/>
            <person name="Pop M."/>
            <person name="Porcelli D."/>
            <person name="Powell J.R."/>
            <person name="Prohaska S."/>
            <person name="Pruitt K."/>
            <person name="Puig M."/>
            <person name="Quesneville H."/>
            <person name="Ram K.R."/>
            <person name="Rand D."/>
            <person name="Rasmussen M.D."/>
            <person name="Reed L.K."/>
            <person name="Reenan R."/>
            <person name="Reily A."/>
            <person name="Remington K.A."/>
            <person name="Rieger T.T."/>
            <person name="Ritchie M.G."/>
            <person name="Robin C."/>
            <person name="Rogers Y.H."/>
            <person name="Rohde C."/>
            <person name="Rozas J."/>
            <person name="Rubenfield M.J."/>
            <person name="Ruiz A."/>
            <person name="Russo S."/>
            <person name="Salzberg S.L."/>
            <person name="Sanchez-Gracia A."/>
            <person name="Saranga D.J."/>
            <person name="Sato H."/>
            <person name="Schaeffer S.W."/>
            <person name="Schatz M.C."/>
            <person name="Schlenke T."/>
            <person name="Schwartz R."/>
            <person name="Segarra C."/>
            <person name="Singh R.S."/>
            <person name="Sirot L."/>
            <person name="Sirota M."/>
            <person name="Sisneros N.B."/>
            <person name="Smith C.D."/>
            <person name="Smith T.F."/>
            <person name="Spieth J."/>
            <person name="Stage D.E."/>
            <person name="Stark A."/>
            <person name="Stephan W."/>
            <person name="Strausberg R.L."/>
            <person name="Strempel S."/>
            <person name="Sturgill D."/>
            <person name="Sutton G."/>
            <person name="Sutton G.G."/>
            <person name="Tao W."/>
            <person name="Teichmann S."/>
            <person name="Tobari Y.N."/>
            <person name="Tomimura Y."/>
            <person name="Tsolas J.M."/>
            <person name="Valente V.L."/>
            <person name="Venter E."/>
            <person name="Venter J.C."/>
            <person name="Vicario S."/>
            <person name="Vieira F.G."/>
            <person name="Vilella A.J."/>
            <person name="Villasante A."/>
            <person name="Walenz B."/>
            <person name="Wang J."/>
            <person name="Wasserman M."/>
            <person name="Watts T."/>
            <person name="Wilson D."/>
            <person name="Wilson R.K."/>
            <person name="Wing R.A."/>
            <person name="Wolfner M.F."/>
            <person name="Wong A."/>
            <person name="Wong G.K."/>
            <person name="Wu C.I."/>
            <person name="Wu G."/>
            <person name="Yamamoto D."/>
            <person name="Yang H.P."/>
            <person name="Yang S.P."/>
            <person name="Yorke J.A."/>
            <person name="Yoshida K."/>
            <person name="Zdobnov E."/>
            <person name="Zhang P."/>
            <person name="Zhang Y."/>
            <person name="Zimin A.V."/>
            <person name="Baldwin J."/>
            <person name="Abdouelleil A."/>
            <person name="Abdulkadir J."/>
            <person name="Abebe A."/>
            <person name="Abera B."/>
            <person name="Abreu J."/>
            <person name="Acer S.C."/>
            <person name="Aftuck L."/>
            <person name="Alexander A."/>
            <person name="An P."/>
            <person name="Anderson E."/>
            <person name="Anderson S."/>
            <person name="Arachi H."/>
            <person name="Azer M."/>
            <person name="Bachantsang P."/>
            <person name="Barry A."/>
            <person name="Bayul T."/>
            <person name="Berlin A."/>
            <person name="Bessette D."/>
            <person name="Bloom T."/>
            <person name="Blye J."/>
            <person name="Boguslavskiy L."/>
            <person name="Bonnet C."/>
            <person name="Boukhgalter B."/>
            <person name="Bourzgui I."/>
            <person name="Brown A."/>
            <person name="Cahill P."/>
            <person name="Channer S."/>
            <person name="Cheshatsang Y."/>
            <person name="Chuda L."/>
            <person name="Citroen M."/>
            <person name="Collymore A."/>
            <person name="Cooke P."/>
            <person name="Costello M."/>
            <person name="D'Aco K."/>
            <person name="Daza R."/>
            <person name="De Haan G."/>
            <person name="DeGray S."/>
            <person name="DeMaso C."/>
            <person name="Dhargay N."/>
            <person name="Dooley K."/>
            <person name="Dooley E."/>
            <person name="Doricent M."/>
            <person name="Dorje P."/>
            <person name="Dorjee K."/>
            <person name="Dupes A."/>
            <person name="Elong R."/>
            <person name="Falk J."/>
            <person name="Farina A."/>
            <person name="Faro S."/>
            <person name="Ferguson D."/>
            <person name="Fisher S."/>
            <person name="Foley C.D."/>
            <person name="Franke A."/>
            <person name="Friedrich D."/>
            <person name="Gadbois L."/>
            <person name="Gearin G."/>
            <person name="Gearin C.R."/>
            <person name="Giannoukos G."/>
            <person name="Goode T."/>
            <person name="Graham J."/>
            <person name="Grandbois E."/>
            <person name="Grewal S."/>
            <person name="Gyaltsen K."/>
            <person name="Hafez N."/>
            <person name="Hagos B."/>
            <person name="Hall J."/>
            <person name="Henson C."/>
            <person name="Hollinger A."/>
            <person name="Honan T."/>
            <person name="Huard M.D."/>
            <person name="Hughes L."/>
            <person name="Hurhula B."/>
            <person name="Husby M.E."/>
            <person name="Kamat A."/>
            <person name="Kanga B."/>
            <person name="Kashin S."/>
            <person name="Khazanovich D."/>
            <person name="Kisner P."/>
            <person name="Lance K."/>
            <person name="Lara M."/>
            <person name="Lee W."/>
            <person name="Lennon N."/>
            <person name="Letendre F."/>
            <person name="LeVine R."/>
            <person name="Lipovsky A."/>
            <person name="Liu X."/>
            <person name="Liu J."/>
            <person name="Liu S."/>
            <person name="Lokyitsang T."/>
            <person name="Lokyitsang Y."/>
            <person name="Lubonja R."/>
            <person name="Lui A."/>
            <person name="MacDonald P."/>
            <person name="Magnisalis V."/>
            <person name="Maru K."/>
            <person name="Matthews C."/>
            <person name="McCusker W."/>
            <person name="McDonough S."/>
            <person name="Mehta T."/>
            <person name="Meldrim J."/>
            <person name="Meneus L."/>
            <person name="Mihai O."/>
            <person name="Mihalev A."/>
            <person name="Mihova T."/>
            <person name="Mittelman R."/>
            <person name="Mlenga V."/>
            <person name="Montmayeur A."/>
            <person name="Mulrain L."/>
            <person name="Navidi A."/>
            <person name="Naylor J."/>
            <person name="Negash T."/>
            <person name="Nguyen T."/>
            <person name="Nguyen N."/>
            <person name="Nicol R."/>
            <person name="Norbu C."/>
            <person name="Norbu N."/>
            <person name="Novod N."/>
            <person name="O'Neill B."/>
            <person name="Osman S."/>
            <person name="Markiewicz E."/>
            <person name="Oyono O.L."/>
            <person name="Patti C."/>
            <person name="Phunkhang P."/>
            <person name="Pierre F."/>
            <person name="Priest M."/>
            <person name="Raghuraman S."/>
            <person name="Rege F."/>
            <person name="Reyes R."/>
            <person name="Rise C."/>
            <person name="Rogov P."/>
            <person name="Ross K."/>
            <person name="Ryan E."/>
            <person name="Settipalli S."/>
            <person name="Shea T."/>
            <person name="Sherpa N."/>
            <person name="Shi L."/>
            <person name="Shih D."/>
            <person name="Sparrow T."/>
            <person name="Spaulding J."/>
            <person name="Stalker J."/>
            <person name="Stange-Thomann N."/>
            <person name="Stavropoulos S."/>
            <person name="Stone C."/>
            <person name="Strader C."/>
            <person name="Tesfaye S."/>
            <person name="Thomson T."/>
            <person name="Thoulutsang Y."/>
            <person name="Thoulutsang D."/>
            <person name="Topham K."/>
            <person name="Topping I."/>
            <person name="Tsamla T."/>
            <person name="Vassiliev H."/>
            <person name="Vo A."/>
            <person name="Wangchuk T."/>
            <person name="Wangdi T."/>
            <person name="Weiand M."/>
            <person name="Wilkinson J."/>
            <person name="Wilson A."/>
            <person name="Yadav S."/>
            <person name="Young G."/>
            <person name="Yu Q."/>
            <person name="Zembek L."/>
            <person name="Zhong D."/>
            <person name="Zimmer A."/>
            <person name="Zwirko Z."/>
            <person name="Jaffe D.B."/>
            <person name="Alvarez P."/>
            <person name="Brockman W."/>
            <person name="Butler J."/>
            <person name="Chin C."/>
            <person name="Gnerre S."/>
            <person name="Grabherr M."/>
            <person name="Kleber M."/>
            <person name="Mauceli E."/>
            <person name="MacCallum I."/>
        </authorList>
    </citation>
    <scope>NUCLEOTIDE SEQUENCE [LARGE SCALE GENOMIC DNA]</scope>
    <source>
        <strain evidence="2">MSH-3 / Tucson 14011-0111.49</strain>
    </source>
</reference>
<protein>
    <submittedName>
        <fullName evidence="1">GL14037</fullName>
    </submittedName>
</protein>
<dbReference type="AlphaFoldDB" id="B4GNK0"/>
<evidence type="ECO:0000313" key="2">
    <source>
        <dbReference type="Proteomes" id="UP000008744"/>
    </source>
</evidence>
<evidence type="ECO:0000313" key="1">
    <source>
        <dbReference type="EMBL" id="EDW39326.1"/>
    </source>
</evidence>
<dbReference type="EMBL" id="CH479186">
    <property type="protein sequence ID" value="EDW39326.1"/>
    <property type="molecule type" value="Genomic_DNA"/>
</dbReference>